<dbReference type="EMBL" id="SRKY01000001">
    <property type="protein sequence ID" value="THH38007.1"/>
    <property type="molecule type" value="Genomic_DNA"/>
</dbReference>
<gene>
    <name evidence="2" type="ORF">E4Z66_00015</name>
</gene>
<dbReference type="InterPro" id="IPR000182">
    <property type="entry name" value="GNAT_dom"/>
</dbReference>
<dbReference type="GO" id="GO:0016747">
    <property type="term" value="F:acyltransferase activity, transferring groups other than amino-acyl groups"/>
    <property type="evidence" value="ECO:0007669"/>
    <property type="project" value="InterPro"/>
</dbReference>
<dbReference type="InterPro" id="IPR016181">
    <property type="entry name" value="Acyl_CoA_acyltransferase"/>
</dbReference>
<dbReference type="InterPro" id="IPR041496">
    <property type="entry name" value="YitH/HolE_GNAT"/>
</dbReference>
<evidence type="ECO:0000313" key="3">
    <source>
        <dbReference type="Proteomes" id="UP000306602"/>
    </source>
</evidence>
<dbReference type="SUPFAM" id="SSF55729">
    <property type="entry name" value="Acyl-CoA N-acyltransferases (Nat)"/>
    <property type="match status" value="1"/>
</dbReference>
<dbReference type="PANTHER" id="PTHR47237">
    <property type="entry name" value="SLL0310 PROTEIN"/>
    <property type="match status" value="1"/>
</dbReference>
<keyword evidence="2" id="KW-0808">Transferase</keyword>
<proteinExistence type="predicted"/>
<dbReference type="CDD" id="cd04301">
    <property type="entry name" value="NAT_SF"/>
    <property type="match status" value="1"/>
</dbReference>
<dbReference type="Gene3D" id="3.40.630.90">
    <property type="match status" value="1"/>
</dbReference>
<protein>
    <submittedName>
        <fullName evidence="2">GNAT family N-acetyltransferase</fullName>
    </submittedName>
</protein>
<dbReference type="Proteomes" id="UP000306602">
    <property type="component" value="Unassembled WGS sequence"/>
</dbReference>
<dbReference type="AlphaFoldDB" id="A0A4S4NH65"/>
<name>A0A4S4NH65_9RHOB</name>
<dbReference type="OrthoDB" id="20916at2"/>
<dbReference type="Pfam" id="PF18014">
    <property type="entry name" value="Acetyltransf_18"/>
    <property type="match status" value="1"/>
</dbReference>
<reference evidence="2 3" key="1">
    <citation type="submission" date="2019-04" db="EMBL/GenBank/DDBJ databases">
        <title>Shimia ponticola sp. nov., isolated from seawater.</title>
        <authorList>
            <person name="Kim Y.-O."/>
            <person name="Yoon J.-H."/>
        </authorList>
    </citation>
    <scope>NUCLEOTIDE SEQUENCE [LARGE SCALE GENOMIC DNA]</scope>
    <source>
        <strain evidence="2 3">MYP11</strain>
    </source>
</reference>
<dbReference type="InterPro" id="IPR052729">
    <property type="entry name" value="Acyl/Acetyltrans_Enzymes"/>
</dbReference>
<dbReference type="Gene3D" id="3.40.630.30">
    <property type="match status" value="1"/>
</dbReference>
<dbReference type="Pfam" id="PF00583">
    <property type="entry name" value="Acetyltransf_1"/>
    <property type="match status" value="1"/>
</dbReference>
<organism evidence="2 3">
    <name type="scientific">Aliishimia ponticola</name>
    <dbReference type="NCBI Taxonomy" id="2499833"/>
    <lineage>
        <taxon>Bacteria</taxon>
        <taxon>Pseudomonadati</taxon>
        <taxon>Pseudomonadota</taxon>
        <taxon>Alphaproteobacteria</taxon>
        <taxon>Rhodobacterales</taxon>
        <taxon>Paracoccaceae</taxon>
        <taxon>Aliishimia</taxon>
    </lineage>
</organism>
<dbReference type="RefSeq" id="WP_136460899.1">
    <property type="nucleotide sequence ID" value="NZ_SRKY01000001.1"/>
</dbReference>
<evidence type="ECO:0000313" key="2">
    <source>
        <dbReference type="EMBL" id="THH38007.1"/>
    </source>
</evidence>
<evidence type="ECO:0000259" key="1">
    <source>
        <dbReference type="PROSITE" id="PS51186"/>
    </source>
</evidence>
<comment type="caution">
    <text evidence="2">The sequence shown here is derived from an EMBL/GenBank/DDBJ whole genome shotgun (WGS) entry which is preliminary data.</text>
</comment>
<accession>A0A4S4NH65</accession>
<dbReference type="PANTHER" id="PTHR47237:SF1">
    <property type="entry name" value="SLL0310 PROTEIN"/>
    <property type="match status" value="1"/>
</dbReference>
<sequence>MTLCRNASFAELEQILDWADDEGWNPGLDDAAAFFATVSKGFFVAVDEADQPVASISVVNHTVDFAFLGFYIVRPDYRGLGIGLALWNHALQHAGTRTVGLDGVEDQQDNYRASGFVHAGAATRFTGHSSGQAQSDVFRATPEDIPQLIAMEAAASGLAKPTYLKAWLSGTATRKTFVLRSRDEVQGFATVRACHSGAKIGPLVAQDAGSAEKLMSHAAHHSTGPLTVDVPETSQELLQLCHEFGMEPGFRTARMYRGNALFPTPSVYAVASLELG</sequence>
<dbReference type="PROSITE" id="PS51186">
    <property type="entry name" value="GNAT"/>
    <property type="match status" value="1"/>
</dbReference>
<feature type="domain" description="N-acetyltransferase" evidence="1">
    <location>
        <begin position="2"/>
        <end position="141"/>
    </location>
</feature>
<keyword evidence="3" id="KW-1185">Reference proteome</keyword>